<dbReference type="Proteomes" id="UP000019050">
    <property type="component" value="Unassembled WGS sequence"/>
</dbReference>
<proteinExistence type="predicted"/>
<name>W1Q3Y3_ABIDE</name>
<comment type="caution">
    <text evidence="3">The sequence shown here is derived from an EMBL/GenBank/DDBJ whole genome shotgun (WGS) entry which is preliminary data.</text>
</comment>
<evidence type="ECO:0000256" key="2">
    <source>
        <dbReference type="SAM" id="SignalP"/>
    </source>
</evidence>
<evidence type="ECO:0000256" key="1">
    <source>
        <dbReference type="SAM" id="MobiDB-lite"/>
    </source>
</evidence>
<dbReference type="HOGENOM" id="CLU_854248_0_0_9"/>
<organism evidence="3 4">
    <name type="scientific">Abiotrophia defectiva ATCC 49176</name>
    <dbReference type="NCBI Taxonomy" id="592010"/>
    <lineage>
        <taxon>Bacteria</taxon>
        <taxon>Bacillati</taxon>
        <taxon>Bacillota</taxon>
        <taxon>Bacilli</taxon>
        <taxon>Lactobacillales</taxon>
        <taxon>Aerococcaceae</taxon>
        <taxon>Abiotrophia</taxon>
    </lineage>
</organism>
<feature type="region of interest" description="Disordered" evidence="1">
    <location>
        <begin position="298"/>
        <end position="325"/>
    </location>
</feature>
<feature type="chain" id="PRO_5004808069" evidence="2">
    <location>
        <begin position="28"/>
        <end position="325"/>
    </location>
</feature>
<gene>
    <name evidence="3" type="ORF">GCWU000182_000667</name>
</gene>
<dbReference type="AlphaFoldDB" id="W1Q3Y3"/>
<protein>
    <submittedName>
        <fullName evidence="3">Uncharacterized protein</fullName>
    </submittedName>
</protein>
<evidence type="ECO:0000313" key="4">
    <source>
        <dbReference type="Proteomes" id="UP000019050"/>
    </source>
</evidence>
<dbReference type="EMBL" id="ACIN03000004">
    <property type="protein sequence ID" value="ESK65933.1"/>
    <property type="molecule type" value="Genomic_DNA"/>
</dbReference>
<feature type="signal peptide" evidence="2">
    <location>
        <begin position="1"/>
        <end position="27"/>
    </location>
</feature>
<dbReference type="RefSeq" id="WP_023391318.1">
    <property type="nucleotide sequence ID" value="NZ_KI535340.1"/>
</dbReference>
<dbReference type="STRING" id="592010.GCWU000182_000667"/>
<accession>W1Q3Y3</accession>
<evidence type="ECO:0000313" key="3">
    <source>
        <dbReference type="EMBL" id="ESK65933.1"/>
    </source>
</evidence>
<reference evidence="3" key="1">
    <citation type="submission" date="2013-06" db="EMBL/GenBank/DDBJ databases">
        <authorList>
            <person name="Weinstock G."/>
            <person name="Sodergren E."/>
            <person name="Clifton S."/>
            <person name="Fulton L."/>
            <person name="Fulton B."/>
            <person name="Courtney L."/>
            <person name="Fronick C."/>
            <person name="Harrison M."/>
            <person name="Strong C."/>
            <person name="Farmer C."/>
            <person name="Delahaunty K."/>
            <person name="Markovic C."/>
            <person name="Hall O."/>
            <person name="Minx P."/>
            <person name="Tomlinson C."/>
            <person name="Mitreva M."/>
            <person name="Nelson J."/>
            <person name="Hou S."/>
            <person name="Wollam A."/>
            <person name="Pepin K.H."/>
            <person name="Johnson M."/>
            <person name="Bhonagiri V."/>
            <person name="Nash W.E."/>
            <person name="Warren W."/>
            <person name="Chinwalla A."/>
            <person name="Mardis E.R."/>
            <person name="Wilson R.K."/>
        </authorList>
    </citation>
    <scope>NUCLEOTIDE SEQUENCE [LARGE SCALE GENOMIC DNA]</scope>
    <source>
        <strain evidence="3">ATCC 49176</strain>
    </source>
</reference>
<feature type="compositionally biased region" description="Basic and acidic residues" evidence="1">
    <location>
        <begin position="298"/>
        <end position="310"/>
    </location>
</feature>
<keyword evidence="4" id="KW-1185">Reference proteome</keyword>
<keyword evidence="2" id="KW-0732">Signal</keyword>
<sequence>MKQFFKKMAALVMALTLIFVSLPKVQAEDLAISELLGRSYEAYRGLNNLHAQGTLKAAIDRQTQHMDLGQVEIDGYVDIPNLNGDLKLVIDSIFLPQFRQVRWGIKDNQAFYQLDDEYAQVEDASKQKADLKKSIEREGFNFPAKDEVVKALAQHDDLIKQIFKLTETDSEYVLSLRDDIDAKKLFDDNKAALDQFKQEIYEEMEARGEKVSPSYKAQIERFYSAETLSKFLESKPVYEVHFAKDSYLVTSYKMEVTLRFTDFLDSKEVEKLGLYTFYYNVEMSFDGFNESREITVPEEKLPSLESDSSRLPELSQDSESSSASE</sequence>
<dbReference type="GeneID" id="84816757"/>
<feature type="compositionally biased region" description="Low complexity" evidence="1">
    <location>
        <begin position="313"/>
        <end position="325"/>
    </location>
</feature>